<dbReference type="AlphaFoldDB" id="A0ABD1V3W5"/>
<reference evidence="2" key="1">
    <citation type="submission" date="2024-07" db="EMBL/GenBank/DDBJ databases">
        <title>Two chromosome-level genome assemblies of Korean endemic species Abeliophyllum distichum and Forsythia ovata (Oleaceae).</title>
        <authorList>
            <person name="Jang H."/>
        </authorList>
    </citation>
    <scope>NUCLEOTIDE SEQUENCE [LARGE SCALE GENOMIC DNA]</scope>
</reference>
<organism evidence="1 2">
    <name type="scientific">Abeliophyllum distichum</name>
    <dbReference type="NCBI Taxonomy" id="126358"/>
    <lineage>
        <taxon>Eukaryota</taxon>
        <taxon>Viridiplantae</taxon>
        <taxon>Streptophyta</taxon>
        <taxon>Embryophyta</taxon>
        <taxon>Tracheophyta</taxon>
        <taxon>Spermatophyta</taxon>
        <taxon>Magnoliopsida</taxon>
        <taxon>eudicotyledons</taxon>
        <taxon>Gunneridae</taxon>
        <taxon>Pentapetalae</taxon>
        <taxon>asterids</taxon>
        <taxon>lamiids</taxon>
        <taxon>Lamiales</taxon>
        <taxon>Oleaceae</taxon>
        <taxon>Forsythieae</taxon>
        <taxon>Abeliophyllum</taxon>
    </lineage>
</organism>
<keyword evidence="2" id="KW-1185">Reference proteome</keyword>
<comment type="caution">
    <text evidence="1">The sequence shown here is derived from an EMBL/GenBank/DDBJ whole genome shotgun (WGS) entry which is preliminary data.</text>
</comment>
<accession>A0ABD1V3W5</accession>
<evidence type="ECO:0000313" key="2">
    <source>
        <dbReference type="Proteomes" id="UP001604336"/>
    </source>
</evidence>
<proteinExistence type="predicted"/>
<protein>
    <submittedName>
        <fullName evidence="1">Uncharacterized protein</fullName>
    </submittedName>
</protein>
<dbReference type="Proteomes" id="UP001604336">
    <property type="component" value="Unassembled WGS sequence"/>
</dbReference>
<sequence>MHMDELKNFDKRFERNETLLHKKHIDSFAVWLDDKVKQLFYSRENETSNWYVALQAPPRGFHALNMEEETTYGKTIPFDVSQIEGNNDEDENYARIDVEGILCAT</sequence>
<evidence type="ECO:0000313" key="1">
    <source>
        <dbReference type="EMBL" id="KAL2532015.1"/>
    </source>
</evidence>
<name>A0ABD1V3W5_9LAMI</name>
<dbReference type="EMBL" id="JBFOLK010000002">
    <property type="protein sequence ID" value="KAL2532015.1"/>
    <property type="molecule type" value="Genomic_DNA"/>
</dbReference>
<gene>
    <name evidence="1" type="ORF">Adt_05366</name>
</gene>